<protein>
    <recommendedName>
        <fullName evidence="3">Copper amine oxidase N-terminal domain-containing protein</fullName>
    </recommendedName>
</protein>
<gene>
    <name evidence="1" type="ORF">SAMN02745176_03237</name>
</gene>
<accession>A0A1M6IFQ1</accession>
<dbReference type="AlphaFoldDB" id="A0A1M6IFQ1"/>
<reference evidence="1 2" key="1">
    <citation type="submission" date="2016-11" db="EMBL/GenBank/DDBJ databases">
        <authorList>
            <person name="Jaros S."/>
            <person name="Januszkiewicz K."/>
            <person name="Wedrychowicz H."/>
        </authorList>
    </citation>
    <scope>NUCLEOTIDE SEQUENCE [LARGE SCALE GENOMIC DNA]</scope>
    <source>
        <strain evidence="1 2">DSM 19022</strain>
    </source>
</reference>
<dbReference type="STRING" id="1122184.SAMN02745176_03237"/>
<keyword evidence="2" id="KW-1185">Reference proteome</keyword>
<evidence type="ECO:0008006" key="3">
    <source>
        <dbReference type="Google" id="ProtNLM"/>
    </source>
</evidence>
<dbReference type="Proteomes" id="UP000184442">
    <property type="component" value="Unassembled WGS sequence"/>
</dbReference>
<sequence>MPATATPSQTSFIMNNKPVSVTAAYSINGSNYLQLRAIAALLNGTASQFDIGWDGKYAAIEPGKPYSGTVAETKLNSTTNANISDTKFKMNDEVFIFSDARLIDGNTNYSQFREFAQKVSGTASQFNVYWDSVAGKAVIQPIQ</sequence>
<evidence type="ECO:0000313" key="1">
    <source>
        <dbReference type="EMBL" id="SHJ33245.1"/>
    </source>
</evidence>
<name>A0A1M6IFQ1_9FIRM</name>
<organism evidence="1 2">
    <name type="scientific">Lutispora thermophila DSM 19022</name>
    <dbReference type="NCBI Taxonomy" id="1122184"/>
    <lineage>
        <taxon>Bacteria</taxon>
        <taxon>Bacillati</taxon>
        <taxon>Bacillota</taxon>
        <taxon>Clostridia</taxon>
        <taxon>Lutisporales</taxon>
        <taxon>Lutisporaceae</taxon>
        <taxon>Lutispora</taxon>
    </lineage>
</organism>
<proteinExistence type="predicted"/>
<evidence type="ECO:0000313" key="2">
    <source>
        <dbReference type="Proteomes" id="UP000184442"/>
    </source>
</evidence>
<dbReference type="EMBL" id="FQZS01000031">
    <property type="protein sequence ID" value="SHJ33245.1"/>
    <property type="molecule type" value="Genomic_DNA"/>
</dbReference>